<evidence type="ECO:0000256" key="7">
    <source>
        <dbReference type="SAM" id="Coils"/>
    </source>
</evidence>
<evidence type="ECO:0000313" key="11">
    <source>
        <dbReference type="EMBL" id="KAG2329460.1"/>
    </source>
</evidence>
<dbReference type="InterPro" id="IPR058922">
    <property type="entry name" value="WHD_DRP"/>
</dbReference>
<evidence type="ECO:0000259" key="10">
    <source>
        <dbReference type="Pfam" id="PF23598"/>
    </source>
</evidence>
<dbReference type="InterPro" id="IPR042197">
    <property type="entry name" value="Apaf_helical"/>
</dbReference>
<keyword evidence="5" id="KW-0611">Plant defense</keyword>
<dbReference type="Gene3D" id="1.10.10.10">
    <property type="entry name" value="Winged helix-like DNA-binding domain superfamily/Winged helix DNA-binding domain"/>
    <property type="match status" value="1"/>
</dbReference>
<reference evidence="11 12" key="1">
    <citation type="submission" date="2020-02" db="EMBL/GenBank/DDBJ databases">
        <authorList>
            <person name="Ma Q."/>
            <person name="Huang Y."/>
            <person name="Song X."/>
            <person name="Pei D."/>
        </authorList>
    </citation>
    <scope>NUCLEOTIDE SEQUENCE [LARGE SCALE GENOMIC DNA]</scope>
    <source>
        <strain evidence="11">Sxm20200214</strain>
        <tissue evidence="11">Leaf</tissue>
    </source>
</reference>
<feature type="domain" description="Disease resistance protein winged helix" evidence="9">
    <location>
        <begin position="417"/>
        <end position="486"/>
    </location>
</feature>
<dbReference type="Proteomes" id="UP000886595">
    <property type="component" value="Unassembled WGS sequence"/>
</dbReference>
<keyword evidence="4" id="KW-0547">Nucleotide-binding</keyword>
<dbReference type="FunFam" id="3.40.50.300:FF:001091">
    <property type="entry name" value="Probable disease resistance protein At1g61300"/>
    <property type="match status" value="1"/>
</dbReference>
<dbReference type="InterPro" id="IPR032675">
    <property type="entry name" value="LRR_dom_sf"/>
</dbReference>
<dbReference type="Gene3D" id="1.10.8.430">
    <property type="entry name" value="Helical domain of apoptotic protease-activating factors"/>
    <property type="match status" value="1"/>
</dbReference>
<dbReference type="Gene3D" id="3.40.50.300">
    <property type="entry name" value="P-loop containing nucleotide triphosphate hydrolases"/>
    <property type="match status" value="1"/>
</dbReference>
<dbReference type="AlphaFoldDB" id="A0A8X7WII2"/>
<evidence type="ECO:0000313" key="12">
    <source>
        <dbReference type="Proteomes" id="UP000886595"/>
    </source>
</evidence>
<dbReference type="InterPro" id="IPR050905">
    <property type="entry name" value="Plant_NBS-LRR"/>
</dbReference>
<dbReference type="FunFam" id="1.10.10.10:FF:000322">
    <property type="entry name" value="Probable disease resistance protein At1g63360"/>
    <property type="match status" value="1"/>
</dbReference>
<keyword evidence="7" id="KW-0175">Coiled coil</keyword>
<evidence type="ECO:0000256" key="3">
    <source>
        <dbReference type="ARBA" id="ARBA00022737"/>
    </source>
</evidence>
<dbReference type="OrthoDB" id="664960at2759"/>
<evidence type="ECO:0000256" key="1">
    <source>
        <dbReference type="ARBA" id="ARBA00008894"/>
    </source>
</evidence>
<dbReference type="GO" id="GO:0006952">
    <property type="term" value="P:defense response"/>
    <property type="evidence" value="ECO:0007669"/>
    <property type="project" value="UniProtKB-KW"/>
</dbReference>
<feature type="domain" description="NB-ARC" evidence="8">
    <location>
        <begin position="161"/>
        <end position="331"/>
    </location>
</feature>
<dbReference type="SUPFAM" id="SSF52540">
    <property type="entry name" value="P-loop containing nucleoside triphosphate hydrolases"/>
    <property type="match status" value="1"/>
</dbReference>
<dbReference type="Pfam" id="PF00931">
    <property type="entry name" value="NB-ARC"/>
    <property type="match status" value="1"/>
</dbReference>
<evidence type="ECO:0000259" key="9">
    <source>
        <dbReference type="Pfam" id="PF23559"/>
    </source>
</evidence>
<dbReference type="GO" id="GO:0005524">
    <property type="term" value="F:ATP binding"/>
    <property type="evidence" value="ECO:0007669"/>
    <property type="project" value="UniProtKB-KW"/>
</dbReference>
<keyword evidence="12" id="KW-1185">Reference proteome</keyword>
<dbReference type="InterPro" id="IPR055414">
    <property type="entry name" value="LRR_R13L4/SHOC2-like"/>
</dbReference>
<accession>A0A8X7WII2</accession>
<evidence type="ECO:0000256" key="6">
    <source>
        <dbReference type="ARBA" id="ARBA00022840"/>
    </source>
</evidence>
<dbReference type="PANTHER" id="PTHR33463">
    <property type="entry name" value="NB-ARC DOMAIN-CONTAINING PROTEIN-RELATED"/>
    <property type="match status" value="1"/>
</dbReference>
<keyword evidence="3" id="KW-0677">Repeat</keyword>
<dbReference type="GO" id="GO:0043531">
    <property type="term" value="F:ADP binding"/>
    <property type="evidence" value="ECO:0007669"/>
    <property type="project" value="InterPro"/>
</dbReference>
<dbReference type="Gene3D" id="3.80.10.10">
    <property type="entry name" value="Ribonuclease Inhibitor"/>
    <property type="match status" value="2"/>
</dbReference>
<dbReference type="InterPro" id="IPR036388">
    <property type="entry name" value="WH-like_DNA-bd_sf"/>
</dbReference>
<dbReference type="SUPFAM" id="SSF52058">
    <property type="entry name" value="L domain-like"/>
    <property type="match status" value="1"/>
</dbReference>
<comment type="caution">
    <text evidence="11">The sequence shown here is derived from an EMBL/GenBank/DDBJ whole genome shotgun (WGS) entry which is preliminary data.</text>
</comment>
<evidence type="ECO:0008006" key="13">
    <source>
        <dbReference type="Google" id="ProtNLM"/>
    </source>
</evidence>
<gene>
    <name evidence="11" type="ORF">Bca52824_000640</name>
</gene>
<dbReference type="Pfam" id="PF23598">
    <property type="entry name" value="LRR_14"/>
    <property type="match status" value="1"/>
</dbReference>
<dbReference type="PRINTS" id="PR00364">
    <property type="entry name" value="DISEASERSIST"/>
</dbReference>
<keyword evidence="6" id="KW-0067">ATP-binding</keyword>
<feature type="coiled-coil region" evidence="7">
    <location>
        <begin position="29"/>
        <end position="56"/>
    </location>
</feature>
<organism evidence="11 12">
    <name type="scientific">Brassica carinata</name>
    <name type="common">Ethiopian mustard</name>
    <name type="synonym">Abyssinian cabbage</name>
    <dbReference type="NCBI Taxonomy" id="52824"/>
    <lineage>
        <taxon>Eukaryota</taxon>
        <taxon>Viridiplantae</taxon>
        <taxon>Streptophyta</taxon>
        <taxon>Embryophyta</taxon>
        <taxon>Tracheophyta</taxon>
        <taxon>Spermatophyta</taxon>
        <taxon>Magnoliopsida</taxon>
        <taxon>eudicotyledons</taxon>
        <taxon>Gunneridae</taxon>
        <taxon>Pentapetalae</taxon>
        <taxon>rosids</taxon>
        <taxon>malvids</taxon>
        <taxon>Brassicales</taxon>
        <taxon>Brassicaceae</taxon>
        <taxon>Brassiceae</taxon>
        <taxon>Brassica</taxon>
    </lineage>
</organism>
<evidence type="ECO:0000256" key="4">
    <source>
        <dbReference type="ARBA" id="ARBA00022741"/>
    </source>
</evidence>
<keyword evidence="2" id="KW-0433">Leucine-rich repeat</keyword>
<dbReference type="InterPro" id="IPR027417">
    <property type="entry name" value="P-loop_NTPase"/>
</dbReference>
<evidence type="ECO:0000259" key="8">
    <source>
        <dbReference type="Pfam" id="PF00931"/>
    </source>
</evidence>
<sequence length="905" mass="103275">MGSCISISMPCDQVVNQVSQCFSVNGSYIYNLSKNLEALHKEMEVLKAKRDDVQARISREEFTGRRQMLAQVQVWLKNVLDIEDEFKDLVSTSNSEVQRLCCCGLCSKNVEMSYRYGKRVIRMLKMVKSTSSQGDFDLVTEEVHVTEVEEMPIQPTIVGHEALLERVWNRLMDNGVGVLGLYGMGGVGKTTLLAQINNKFTKSRGSFDVVIWVVVSKSLNILKIQEDIAKKLGLWNEEWDKENENRRALDIHNVLKRRKFVLFLDDIWAKVNLSTIGIPYPDVVNGCKVVFTTRSRGVCGRMEVDELMEVSCLDPDKAWELFQKKVGEGTLKIHADIHHIARQVYGKCSGLPLALNVIGETMSCKSTVQEWRHAMDVLTLSAADFSSMKDEIFHILKYSYDNLNGEVVKSCFLYCSLFPEDYLIDKERLVDYWICEGFIDEIQGRERARNQVYEILGILVRACLLVEGEMKNISYVTMHDVVRDMALWIASDLGKNKEIFIVQAGVDLRNMPYVKNWKGVKKMSLMRNNIERICGSFECAQLTTLFLQKNQPLVHVCNDFFMYVPMLVVLDLSGNLGLSELPLIHLVSLRYLDLSRTSLKRLHVGLQEMKKLIHLNLESTRKLVSISGISNLSSLRSLGLQGSYKTLDMSLLKELQLVEHLENLTIEVSSGMVLEQLLRSHMLVKCIQKVGINNLGESTKVLTLPTMCVLRRLNVSGCRMGEIQIEKTTQSFQNLSRIDICVCYCVKDLTWLVFAPNLVDLRVKYSNQLEEIISKEKAASVEGGHVPFQKLRSLYLCHSPMLKSIYWSPLSFPCLSKISIAGCPMLRKLPLDSNSIVRFEVFFIEYREEGWIKEVEWEDEATQLRFLPLCKLGTDPTVTPSKYDSYTQSINSVVVVRHQPVNHYF</sequence>
<evidence type="ECO:0000256" key="5">
    <source>
        <dbReference type="ARBA" id="ARBA00022821"/>
    </source>
</evidence>
<name>A0A8X7WII2_BRACI</name>
<protein>
    <recommendedName>
        <fullName evidence="13">Disease resistance protein</fullName>
    </recommendedName>
</protein>
<evidence type="ECO:0000256" key="2">
    <source>
        <dbReference type="ARBA" id="ARBA00022614"/>
    </source>
</evidence>
<dbReference type="FunFam" id="1.10.8.430:FF:000003">
    <property type="entry name" value="Probable disease resistance protein At5g66910"/>
    <property type="match status" value="1"/>
</dbReference>
<feature type="domain" description="Disease resistance R13L4/SHOC-2-like LRR" evidence="10">
    <location>
        <begin position="569"/>
        <end position="802"/>
    </location>
</feature>
<proteinExistence type="inferred from homology"/>
<dbReference type="PANTHER" id="PTHR33463:SF220">
    <property type="entry name" value="NB-ARC DOMAIN-CONTAINING PROTEIN"/>
    <property type="match status" value="1"/>
</dbReference>
<dbReference type="Pfam" id="PF23559">
    <property type="entry name" value="WHD_DRP"/>
    <property type="match status" value="1"/>
</dbReference>
<dbReference type="InterPro" id="IPR002182">
    <property type="entry name" value="NB-ARC"/>
</dbReference>
<comment type="similarity">
    <text evidence="1">Belongs to the disease resistance NB-LRR family.</text>
</comment>
<dbReference type="EMBL" id="JAAMPC010000001">
    <property type="protein sequence ID" value="KAG2329460.1"/>
    <property type="molecule type" value="Genomic_DNA"/>
</dbReference>